<dbReference type="Proteomes" id="UP000076552">
    <property type="component" value="Unassembled WGS sequence"/>
</dbReference>
<name>A0A166LEB8_9PEZI</name>
<comment type="caution">
    <text evidence="1">The sequence shown here is derived from an EMBL/GenBank/DDBJ whole genome shotgun (WGS) entry which is preliminary data.</text>
</comment>
<accession>A0A166LEB8</accession>
<sequence length="287" mass="31435">MPFCFSQIRCAGSSSNSKGGFKDEEIRLRKAKKAFQNSFPHAVQARGGTGYMAFGNGYLTAGHFCFPAVKERPQNRTPPGLTGMFGGTRSINMRTLILNLREGVASGNLALNDVQSHPTSDCCGRVAELAHFARQIWMFNATAAPGRPTVGSDCSESEMLHKHFLAVRKTSRPQTGCAQEHHHDHPWHEKRSFHHALQDVGRPRRLRGTGAAGDWLTLAVIRRSWGRALNKSGATFASIKFSDHLSSSQHPGGGELQPVVPLCGTHAHTLQLWHPVHTADVPLPAKR</sequence>
<protein>
    <submittedName>
        <fullName evidence="1">Uncharacterized protein</fullName>
    </submittedName>
</protein>
<dbReference type="AlphaFoldDB" id="A0A166LEB8"/>
<keyword evidence="2" id="KW-1185">Reference proteome</keyword>
<reference evidence="1 2" key="1">
    <citation type="submission" date="2015-06" db="EMBL/GenBank/DDBJ databases">
        <title>Survival trade-offs in plant roots during colonization by closely related pathogenic and mutualistic fungi.</title>
        <authorList>
            <person name="Hacquard S."/>
            <person name="Kracher B."/>
            <person name="Hiruma K."/>
            <person name="Weinman A."/>
            <person name="Muench P."/>
            <person name="Garrido Oter R."/>
            <person name="Ver Loren van Themaat E."/>
            <person name="Dallerey J.-F."/>
            <person name="Damm U."/>
            <person name="Henrissat B."/>
            <person name="Lespinet O."/>
            <person name="Thon M."/>
            <person name="Kemen E."/>
            <person name="McHardy A.C."/>
            <person name="Schulze-Lefert P."/>
            <person name="O'Connell R.J."/>
        </authorList>
    </citation>
    <scope>NUCLEOTIDE SEQUENCE [LARGE SCALE GENOMIC DNA]</scope>
    <source>
        <strain evidence="1 2">0861</strain>
    </source>
</reference>
<dbReference type="EMBL" id="LFIV01000398">
    <property type="protein sequence ID" value="KZL63421.1"/>
    <property type="molecule type" value="Genomic_DNA"/>
</dbReference>
<evidence type="ECO:0000313" key="2">
    <source>
        <dbReference type="Proteomes" id="UP000076552"/>
    </source>
</evidence>
<gene>
    <name evidence="1" type="ORF">CT0861_02414</name>
</gene>
<organism evidence="1 2">
    <name type="scientific">Colletotrichum tofieldiae</name>
    <dbReference type="NCBI Taxonomy" id="708197"/>
    <lineage>
        <taxon>Eukaryota</taxon>
        <taxon>Fungi</taxon>
        <taxon>Dikarya</taxon>
        <taxon>Ascomycota</taxon>
        <taxon>Pezizomycotina</taxon>
        <taxon>Sordariomycetes</taxon>
        <taxon>Hypocreomycetidae</taxon>
        <taxon>Glomerellales</taxon>
        <taxon>Glomerellaceae</taxon>
        <taxon>Colletotrichum</taxon>
        <taxon>Colletotrichum spaethianum species complex</taxon>
    </lineage>
</organism>
<evidence type="ECO:0000313" key="1">
    <source>
        <dbReference type="EMBL" id="KZL63421.1"/>
    </source>
</evidence>
<proteinExistence type="predicted"/>